<dbReference type="GO" id="GO:0015562">
    <property type="term" value="F:efflux transmembrane transporter activity"/>
    <property type="evidence" value="ECO:0007669"/>
    <property type="project" value="TreeGrafter"/>
</dbReference>
<proteinExistence type="inferred from homology"/>
<dbReference type="PANTHER" id="PTHR30469">
    <property type="entry name" value="MULTIDRUG RESISTANCE PROTEIN MDTA"/>
    <property type="match status" value="1"/>
</dbReference>
<keyword evidence="6" id="KW-1185">Reference proteome</keyword>
<evidence type="ECO:0000313" key="6">
    <source>
        <dbReference type="Proteomes" id="UP000280842"/>
    </source>
</evidence>
<comment type="similarity">
    <text evidence="1">Belongs to the membrane fusion protein (MFP) (TC 8.A.1) family.</text>
</comment>
<dbReference type="PANTHER" id="PTHR30469:SF15">
    <property type="entry name" value="HLYD FAMILY OF SECRETION PROTEINS"/>
    <property type="match status" value="1"/>
</dbReference>
<dbReference type="Gene3D" id="1.10.287.470">
    <property type="entry name" value="Helix hairpin bin"/>
    <property type="match status" value="1"/>
</dbReference>
<keyword evidence="2" id="KW-0808">Transferase</keyword>
<dbReference type="Gene3D" id="2.40.50.100">
    <property type="match status" value="1"/>
</dbReference>
<dbReference type="Proteomes" id="UP000280842">
    <property type="component" value="Unassembled WGS sequence"/>
</dbReference>
<organism evidence="5 6">
    <name type="scientific">Hydrogenothermus marinus</name>
    <dbReference type="NCBI Taxonomy" id="133270"/>
    <lineage>
        <taxon>Bacteria</taxon>
        <taxon>Pseudomonadati</taxon>
        <taxon>Aquificota</taxon>
        <taxon>Aquificia</taxon>
        <taxon>Aquificales</taxon>
        <taxon>Hydrogenothermaceae</taxon>
        <taxon>Hydrogenothermus</taxon>
    </lineage>
</organism>
<dbReference type="SUPFAM" id="SSF111369">
    <property type="entry name" value="HlyD-like secretion proteins"/>
    <property type="match status" value="1"/>
</dbReference>
<accession>A0A3M0BG43</accession>
<evidence type="ECO:0000256" key="2">
    <source>
        <dbReference type="ARBA" id="ARBA00022679"/>
    </source>
</evidence>
<evidence type="ECO:0000259" key="4">
    <source>
        <dbReference type="PROSITE" id="PS50926"/>
    </source>
</evidence>
<feature type="coiled-coil region" evidence="3">
    <location>
        <begin position="128"/>
        <end position="158"/>
    </location>
</feature>
<evidence type="ECO:0000256" key="3">
    <source>
        <dbReference type="SAM" id="Coils"/>
    </source>
</evidence>
<feature type="domain" description="TRAM" evidence="4">
    <location>
        <begin position="286"/>
        <end position="339"/>
    </location>
</feature>
<dbReference type="PROSITE" id="PS50926">
    <property type="entry name" value="TRAM"/>
    <property type="match status" value="1"/>
</dbReference>
<gene>
    <name evidence="5" type="ORF">CLV39_1123</name>
</gene>
<reference evidence="5 6" key="1">
    <citation type="submission" date="2018-10" db="EMBL/GenBank/DDBJ databases">
        <title>Genomic Encyclopedia of Archaeal and Bacterial Type Strains, Phase II (KMG-II): from individual species to whole genera.</title>
        <authorList>
            <person name="Goeker M."/>
        </authorList>
    </citation>
    <scope>NUCLEOTIDE SEQUENCE [LARGE SCALE GENOMIC DNA]</scope>
    <source>
        <strain evidence="5 6">VM1</strain>
    </source>
</reference>
<dbReference type="Gene3D" id="2.40.420.20">
    <property type="match status" value="1"/>
</dbReference>
<evidence type="ECO:0000313" key="5">
    <source>
        <dbReference type="EMBL" id="RMA96111.1"/>
    </source>
</evidence>
<dbReference type="InterPro" id="IPR002792">
    <property type="entry name" value="TRAM_dom"/>
</dbReference>
<sequence length="339" mass="39272">MRIFYMLLFLISISYAKEALVNVITLKKEKIPIYYETNAVLKADRYVNLKPLVSGRITKIYVNEGDKVKKGQILAKIEKDEYNFQYNQQLHQVKKLEEIYKYNLSVYKKNKFLYEKQLISEDQFLLAKRNLETSLEDLKSAQEQLKKLEKNLKETDLRAPFNGILDKKFVNEGDIVNQSTNIFYIVDPKSLKVVFYLPQRFVKIIRLRDKVKVNIPSIDSFEGKISYISFSFNNENMIKVKADIKQNPLLKEGLYGKVKIKEKDIEGFLIPEKAVHFEENGAYVLIIQNGKAKKVDIEIVGKKGSKLIATGDLKSGDKVILEAPFGIQERVKVKIEETK</sequence>
<dbReference type="AlphaFoldDB" id="A0A3M0BG43"/>
<protein>
    <submittedName>
        <fullName evidence="5">RND family efflux transporter MFP subunit</fullName>
    </submittedName>
</protein>
<keyword evidence="3" id="KW-0175">Coiled coil</keyword>
<name>A0A3M0BG43_9AQUI</name>
<dbReference type="NCBIfam" id="TIGR01730">
    <property type="entry name" value="RND_mfp"/>
    <property type="match status" value="1"/>
</dbReference>
<dbReference type="Pfam" id="PF25973">
    <property type="entry name" value="BSH_CzcB"/>
    <property type="match status" value="1"/>
</dbReference>
<dbReference type="Gene3D" id="2.40.30.170">
    <property type="match status" value="1"/>
</dbReference>
<dbReference type="InterPro" id="IPR058647">
    <property type="entry name" value="BSH_CzcB-like"/>
</dbReference>
<dbReference type="GO" id="GO:0016740">
    <property type="term" value="F:transferase activity"/>
    <property type="evidence" value="ECO:0007669"/>
    <property type="project" value="UniProtKB-KW"/>
</dbReference>
<dbReference type="GO" id="GO:1990281">
    <property type="term" value="C:efflux pump complex"/>
    <property type="evidence" value="ECO:0007669"/>
    <property type="project" value="TreeGrafter"/>
</dbReference>
<evidence type="ECO:0000256" key="1">
    <source>
        <dbReference type="ARBA" id="ARBA00009477"/>
    </source>
</evidence>
<dbReference type="EMBL" id="REFO01000012">
    <property type="protein sequence ID" value="RMA96111.1"/>
    <property type="molecule type" value="Genomic_DNA"/>
</dbReference>
<dbReference type="InterPro" id="IPR006143">
    <property type="entry name" value="RND_pump_MFP"/>
</dbReference>
<comment type="caution">
    <text evidence="5">The sequence shown here is derived from an EMBL/GenBank/DDBJ whole genome shotgun (WGS) entry which is preliminary data.</text>
</comment>